<dbReference type="PROSITE" id="PS50113">
    <property type="entry name" value="PAC"/>
    <property type="match status" value="1"/>
</dbReference>
<dbReference type="RefSeq" id="WP_268057849.1">
    <property type="nucleotide sequence ID" value="NZ_JAPOHA010000005.1"/>
</dbReference>
<organism evidence="2 3">
    <name type="scientific">Caproiciproducens galactitolivorans</name>
    <dbReference type="NCBI Taxonomy" id="642589"/>
    <lineage>
        <taxon>Bacteria</taxon>
        <taxon>Bacillati</taxon>
        <taxon>Bacillota</taxon>
        <taxon>Clostridia</taxon>
        <taxon>Eubacteriales</taxon>
        <taxon>Acutalibacteraceae</taxon>
        <taxon>Caproiciproducens</taxon>
    </lineage>
</organism>
<feature type="domain" description="PAC" evidence="1">
    <location>
        <begin position="73"/>
        <end position="123"/>
    </location>
</feature>
<protein>
    <submittedName>
        <fullName evidence="2">Helix-turn-helix transcriptional regulator</fullName>
    </submittedName>
</protein>
<dbReference type="EMBL" id="JAPOHA010000005">
    <property type="protein sequence ID" value="MCY1713808.1"/>
    <property type="molecule type" value="Genomic_DNA"/>
</dbReference>
<dbReference type="InterPro" id="IPR000700">
    <property type="entry name" value="PAS-assoc_C"/>
</dbReference>
<dbReference type="InterPro" id="IPR035965">
    <property type="entry name" value="PAS-like_dom_sf"/>
</dbReference>
<dbReference type="PANTHER" id="PTHR35568:SF1">
    <property type="entry name" value="TRANSCRIPTIONAL REGULATOR DAUR"/>
    <property type="match status" value="1"/>
</dbReference>
<evidence type="ECO:0000259" key="1">
    <source>
        <dbReference type="PROSITE" id="PS50113"/>
    </source>
</evidence>
<dbReference type="SUPFAM" id="SSF55785">
    <property type="entry name" value="PYP-like sensor domain (PAS domain)"/>
    <property type="match status" value="1"/>
</dbReference>
<evidence type="ECO:0000313" key="2">
    <source>
        <dbReference type="EMBL" id="MCY1713808.1"/>
    </source>
</evidence>
<dbReference type="InterPro" id="IPR039446">
    <property type="entry name" value="DauR-like"/>
</dbReference>
<accession>A0ABT4BSD2</accession>
<proteinExistence type="predicted"/>
<dbReference type="InterPro" id="IPR013559">
    <property type="entry name" value="YheO"/>
</dbReference>
<dbReference type="Gene3D" id="3.30.450.20">
    <property type="entry name" value="PAS domain"/>
    <property type="match status" value="1"/>
</dbReference>
<dbReference type="InterPro" id="IPR039445">
    <property type="entry name" value="DauR-like_HTH"/>
</dbReference>
<dbReference type="Pfam" id="PF08348">
    <property type="entry name" value="PAS_6"/>
    <property type="match status" value="1"/>
</dbReference>
<dbReference type="PANTHER" id="PTHR35568">
    <property type="entry name" value="TRANSCRIPTIONAL REGULATOR DAUR"/>
    <property type="match status" value="1"/>
</dbReference>
<dbReference type="Proteomes" id="UP001082703">
    <property type="component" value="Unassembled WGS sequence"/>
</dbReference>
<evidence type="ECO:0000313" key="3">
    <source>
        <dbReference type="Proteomes" id="UP001082703"/>
    </source>
</evidence>
<dbReference type="Pfam" id="PF13309">
    <property type="entry name" value="HTH_22"/>
    <property type="match status" value="1"/>
</dbReference>
<keyword evidence="3" id="KW-1185">Reference proteome</keyword>
<comment type="caution">
    <text evidence="2">The sequence shown here is derived from an EMBL/GenBank/DDBJ whole genome shotgun (WGS) entry which is preliminary data.</text>
</comment>
<gene>
    <name evidence="2" type="ORF">OUY18_06030</name>
</gene>
<sequence length="208" mass="23174">MEFNANMDFLKRLVKGIASQFGSNCEVVLHDLSQDLEHTIVAIENGHISGREVGDGASEIVLETIGTEGELHDKYNYHMRTNDGRVLKASSICIRDDSGKVIGILGINYDITDLLVVQNSLTAFTTCADDEAKGLETIPSNVDDLLEILIDESVRMIGKPVAVMTREDKMRAIQYLEKKGAFRITKSGDKISKFFDISKFTLYNYMNT</sequence>
<name>A0ABT4BSD2_9FIRM</name>
<reference evidence="2 3" key="1">
    <citation type="submission" date="2022-11" db="EMBL/GenBank/DDBJ databases">
        <authorList>
            <person name="Caiyu Z."/>
        </authorList>
    </citation>
    <scope>NUCLEOTIDE SEQUENCE [LARGE SCALE GENOMIC DNA]</scope>
    <source>
        <strain evidence="2 3">YR-4</strain>
    </source>
</reference>